<dbReference type="InterPro" id="IPR050983">
    <property type="entry name" value="GST_Omega/HSP26"/>
</dbReference>
<keyword evidence="3" id="KW-1185">Reference proteome</keyword>
<gene>
    <name evidence="2" type="ORF">SAMN04488518_103197</name>
</gene>
<feature type="domain" description="GST N-terminal" evidence="1">
    <location>
        <begin position="1"/>
        <end position="81"/>
    </location>
</feature>
<evidence type="ECO:0000313" key="2">
    <source>
        <dbReference type="EMBL" id="SFK23909.1"/>
    </source>
</evidence>
<dbReference type="SUPFAM" id="SSF47616">
    <property type="entry name" value="GST C-terminal domain-like"/>
    <property type="match status" value="1"/>
</dbReference>
<dbReference type="PROSITE" id="PS50404">
    <property type="entry name" value="GST_NTER"/>
    <property type="match status" value="1"/>
</dbReference>
<dbReference type="Pfam" id="PF13410">
    <property type="entry name" value="GST_C_2"/>
    <property type="match status" value="1"/>
</dbReference>
<dbReference type="Pfam" id="PF13409">
    <property type="entry name" value="GST_N_2"/>
    <property type="match status" value="1"/>
</dbReference>
<dbReference type="InterPro" id="IPR036249">
    <property type="entry name" value="Thioredoxin-like_sf"/>
</dbReference>
<dbReference type="Gene3D" id="1.20.1050.10">
    <property type="match status" value="1"/>
</dbReference>
<proteinExistence type="predicted"/>
<protein>
    <submittedName>
        <fullName evidence="2">Glutathione S-transferase</fullName>
    </submittedName>
</protein>
<name>A0A1I3XXA3_9HYPH</name>
<dbReference type="InterPro" id="IPR004045">
    <property type="entry name" value="Glutathione_S-Trfase_N"/>
</dbReference>
<accession>A0A1I3XXA3</accession>
<dbReference type="PANTHER" id="PTHR43968">
    <property type="match status" value="1"/>
</dbReference>
<reference evidence="2 3" key="1">
    <citation type="submission" date="2016-10" db="EMBL/GenBank/DDBJ databases">
        <authorList>
            <person name="Varghese N."/>
            <person name="Submissions S."/>
        </authorList>
    </citation>
    <scope>NUCLEOTIDE SEQUENCE [LARGE SCALE GENOMIC DNA]</scope>
    <source>
        <strain evidence="2 3">DSM 16392</strain>
    </source>
</reference>
<organism evidence="2 3">
    <name type="scientific">Pseudovibrio ascidiaceicola</name>
    <dbReference type="NCBI Taxonomy" id="285279"/>
    <lineage>
        <taxon>Bacteria</taxon>
        <taxon>Pseudomonadati</taxon>
        <taxon>Pseudomonadota</taxon>
        <taxon>Alphaproteobacteria</taxon>
        <taxon>Hyphomicrobiales</taxon>
        <taxon>Stappiaceae</taxon>
        <taxon>Pseudovibrio</taxon>
    </lineage>
</organism>
<dbReference type="RefSeq" id="WP_063301233.1">
    <property type="nucleotide sequence ID" value="NZ_FOSK01000003.1"/>
</dbReference>
<evidence type="ECO:0000259" key="1">
    <source>
        <dbReference type="PROSITE" id="PS50404"/>
    </source>
</evidence>
<dbReference type="CDD" id="cd03205">
    <property type="entry name" value="GST_C_6"/>
    <property type="match status" value="1"/>
</dbReference>
<evidence type="ECO:0000313" key="3">
    <source>
        <dbReference type="Proteomes" id="UP000199598"/>
    </source>
</evidence>
<dbReference type="Proteomes" id="UP000199598">
    <property type="component" value="Unassembled WGS sequence"/>
</dbReference>
<sequence>MQTLRSSSASPFGRKIKLALYVLGFADKVNVEVAQTLDPNDTLRQQNPLGKIPCLVLEDGNVLYDSRVITEYLDYTAGGEKLFPAGAERFEILTKQALADGICDAAIQIVYESRMRPEEKKHQDWVDYQQAKVDRALTAFENNPLPKVQHNSPDAAQIALACALGYLDLRFAGEWRKSYPTLVAWLDDFASSVPSFDKTKAEPGV</sequence>
<comment type="caution">
    <text evidence="2">The sequence shown here is derived from an EMBL/GenBank/DDBJ whole genome shotgun (WGS) entry which is preliminary data.</text>
</comment>
<dbReference type="EMBL" id="FOSK01000003">
    <property type="protein sequence ID" value="SFK23909.1"/>
    <property type="molecule type" value="Genomic_DNA"/>
</dbReference>
<dbReference type="PANTHER" id="PTHR43968:SF6">
    <property type="entry name" value="GLUTATHIONE S-TRANSFERASE OMEGA"/>
    <property type="match status" value="1"/>
</dbReference>
<dbReference type="Gene3D" id="3.40.30.10">
    <property type="entry name" value="Glutaredoxin"/>
    <property type="match status" value="1"/>
</dbReference>
<dbReference type="SUPFAM" id="SSF52833">
    <property type="entry name" value="Thioredoxin-like"/>
    <property type="match status" value="1"/>
</dbReference>
<dbReference type="InterPro" id="IPR036282">
    <property type="entry name" value="Glutathione-S-Trfase_C_sf"/>
</dbReference>